<name>A0AA97PRS3_PYRO3</name>
<reference evidence="1" key="1">
    <citation type="journal article" date="2012" name="PLoS Genet.">
        <title>Comparative analysis of the genomes of two field isolates of the rice blast fungus Magnaporthe oryzae.</title>
        <authorList>
            <person name="Xue M."/>
            <person name="Yang J."/>
            <person name="Li Z."/>
            <person name="Hu S."/>
            <person name="Yao N."/>
            <person name="Dean R.A."/>
            <person name="Zhao W."/>
            <person name="Shen M."/>
            <person name="Zhang H."/>
            <person name="Li C."/>
            <person name="Liu L."/>
            <person name="Cao L."/>
            <person name="Xu X."/>
            <person name="Xing Y."/>
            <person name="Hsiang T."/>
            <person name="Zhang Z."/>
            <person name="Xu J.R."/>
            <person name="Peng Y.L."/>
        </authorList>
    </citation>
    <scope>NUCLEOTIDE SEQUENCE</scope>
    <source>
        <strain evidence="1">Y34</strain>
    </source>
</reference>
<dbReference type="EMBL" id="JH793571">
    <property type="protein sequence ID" value="ELQ44552.1"/>
    <property type="molecule type" value="Genomic_DNA"/>
</dbReference>
<protein>
    <submittedName>
        <fullName evidence="1">Uncharacterized protein</fullName>
    </submittedName>
</protein>
<sequence length="48" mass="5554">MTKRPGSPSRDQETPLRAAEKFLVFKRNFNATRDQLSTQITAVGQWKF</sequence>
<evidence type="ECO:0000313" key="1">
    <source>
        <dbReference type="EMBL" id="ELQ44552.1"/>
    </source>
</evidence>
<organism evidence="1">
    <name type="scientific">Pyricularia oryzae (strain Y34)</name>
    <name type="common">Rice blast fungus</name>
    <name type="synonym">Magnaporthe oryzae</name>
    <dbReference type="NCBI Taxonomy" id="1143189"/>
    <lineage>
        <taxon>Eukaryota</taxon>
        <taxon>Fungi</taxon>
        <taxon>Dikarya</taxon>
        <taxon>Ascomycota</taxon>
        <taxon>Pezizomycotina</taxon>
        <taxon>Sordariomycetes</taxon>
        <taxon>Sordariomycetidae</taxon>
        <taxon>Magnaporthales</taxon>
        <taxon>Pyriculariaceae</taxon>
        <taxon>Pyricularia</taxon>
    </lineage>
</organism>
<proteinExistence type="predicted"/>
<dbReference type="AlphaFoldDB" id="A0AA97PRS3"/>
<dbReference type="Proteomes" id="UP000011086">
    <property type="component" value="Unassembled WGS sequence"/>
</dbReference>
<accession>A0AA97PRS3</accession>
<gene>
    <name evidence="1" type="ORF">OOU_Y34scaffold00076g4</name>
</gene>